<gene>
    <name evidence="10 11" type="primary">mscL</name>
    <name evidence="11" type="ORF">IAA69_01975</name>
</gene>
<dbReference type="Proteomes" id="UP000824261">
    <property type="component" value="Unassembled WGS sequence"/>
</dbReference>
<dbReference type="AlphaFoldDB" id="A0A9D1D2P8"/>
<evidence type="ECO:0000313" key="11">
    <source>
        <dbReference type="EMBL" id="HIR01025.1"/>
    </source>
</evidence>
<keyword evidence="4 10" id="KW-1003">Cell membrane</keyword>
<comment type="function">
    <text evidence="10">Channel that opens in response to stretch forces in the membrane lipid bilayer. May participate in the regulation of osmotic pressure changes within the cell.</text>
</comment>
<dbReference type="InterPro" id="IPR019823">
    <property type="entry name" value="Mechanosensitive_channel_CS"/>
</dbReference>
<evidence type="ECO:0000256" key="7">
    <source>
        <dbReference type="ARBA" id="ARBA00023065"/>
    </source>
</evidence>
<dbReference type="InterPro" id="IPR001185">
    <property type="entry name" value="MS_channel"/>
</dbReference>
<dbReference type="NCBIfam" id="TIGR00220">
    <property type="entry name" value="mscL"/>
    <property type="match status" value="1"/>
</dbReference>
<proteinExistence type="inferred from homology"/>
<name>A0A9D1D2P8_9ACTN</name>
<dbReference type="GO" id="GO:0005886">
    <property type="term" value="C:plasma membrane"/>
    <property type="evidence" value="ECO:0007669"/>
    <property type="project" value="UniProtKB-SubCell"/>
</dbReference>
<evidence type="ECO:0000256" key="8">
    <source>
        <dbReference type="ARBA" id="ARBA00023136"/>
    </source>
</evidence>
<dbReference type="GO" id="GO:0008381">
    <property type="term" value="F:mechanosensitive monoatomic ion channel activity"/>
    <property type="evidence" value="ECO:0007669"/>
    <property type="project" value="UniProtKB-UniRule"/>
</dbReference>
<dbReference type="InterPro" id="IPR037673">
    <property type="entry name" value="MSC/AndL"/>
</dbReference>
<keyword evidence="3 10" id="KW-0813">Transport</keyword>
<comment type="subunit">
    <text evidence="10">Homopentamer.</text>
</comment>
<evidence type="ECO:0000256" key="3">
    <source>
        <dbReference type="ARBA" id="ARBA00022448"/>
    </source>
</evidence>
<organism evidence="11 12">
    <name type="scientific">Candidatus Aveggerthella stercoripullorum</name>
    <dbReference type="NCBI Taxonomy" id="2840688"/>
    <lineage>
        <taxon>Bacteria</taxon>
        <taxon>Bacillati</taxon>
        <taxon>Actinomycetota</taxon>
        <taxon>Coriobacteriia</taxon>
        <taxon>Eggerthellales</taxon>
        <taxon>Eggerthellaceae</taxon>
        <taxon>Eggerthellaceae incertae sedis</taxon>
        <taxon>Candidatus Aveggerthella</taxon>
    </lineage>
</organism>
<evidence type="ECO:0000256" key="9">
    <source>
        <dbReference type="ARBA" id="ARBA00023303"/>
    </source>
</evidence>
<evidence type="ECO:0000256" key="2">
    <source>
        <dbReference type="ARBA" id="ARBA00007254"/>
    </source>
</evidence>
<dbReference type="HAMAP" id="MF_00115">
    <property type="entry name" value="MscL"/>
    <property type="match status" value="1"/>
</dbReference>
<dbReference type="PANTHER" id="PTHR30266">
    <property type="entry name" value="MECHANOSENSITIVE CHANNEL MSCL"/>
    <property type="match status" value="1"/>
</dbReference>
<dbReference type="InterPro" id="IPR036019">
    <property type="entry name" value="MscL_channel"/>
</dbReference>
<keyword evidence="9 10" id="KW-0407">Ion channel</keyword>
<dbReference type="PANTHER" id="PTHR30266:SF2">
    <property type="entry name" value="LARGE-CONDUCTANCE MECHANOSENSITIVE CHANNEL"/>
    <property type="match status" value="1"/>
</dbReference>
<feature type="transmembrane region" description="Helical" evidence="10">
    <location>
        <begin position="20"/>
        <end position="37"/>
    </location>
</feature>
<dbReference type="SUPFAM" id="SSF81330">
    <property type="entry name" value="Gated mechanosensitive channel"/>
    <property type="match status" value="1"/>
</dbReference>
<keyword evidence="7 10" id="KW-0406">Ion transport</keyword>
<dbReference type="Pfam" id="PF01741">
    <property type="entry name" value="MscL"/>
    <property type="match status" value="1"/>
</dbReference>
<evidence type="ECO:0000313" key="12">
    <source>
        <dbReference type="Proteomes" id="UP000824261"/>
    </source>
</evidence>
<reference evidence="11" key="1">
    <citation type="submission" date="2020-10" db="EMBL/GenBank/DDBJ databases">
        <authorList>
            <person name="Gilroy R."/>
        </authorList>
    </citation>
    <scope>NUCLEOTIDE SEQUENCE</scope>
    <source>
        <strain evidence="11">ChiGjej1B1-2707</strain>
    </source>
</reference>
<evidence type="ECO:0000256" key="5">
    <source>
        <dbReference type="ARBA" id="ARBA00022692"/>
    </source>
</evidence>
<comment type="similarity">
    <text evidence="2 10">Belongs to the MscL family.</text>
</comment>
<dbReference type="PROSITE" id="PS01327">
    <property type="entry name" value="MSCL"/>
    <property type="match status" value="1"/>
</dbReference>
<keyword evidence="6 10" id="KW-1133">Transmembrane helix</keyword>
<evidence type="ECO:0000256" key="4">
    <source>
        <dbReference type="ARBA" id="ARBA00022475"/>
    </source>
</evidence>
<comment type="caution">
    <text evidence="11">The sequence shown here is derived from an EMBL/GenBank/DDBJ whole genome shotgun (WGS) entry which is preliminary data.</text>
</comment>
<sequence length="162" mass="16877">MSLISEFKDFINRGNVMDMAVGVIIGGAFTSIVTSLTNDIINPLIKLVTGGGTEVAGLTIPVPGTENGIDFSAFISAVINFLIVAVVVFVIVKAFNQAQNLGTGLAKGLVGKVMGKDGEEVEVEMVPPTCPFCMEEIKEGATRCPHCAGELPAPAAPTPKEQ</sequence>
<feature type="transmembrane region" description="Helical" evidence="10">
    <location>
        <begin position="71"/>
        <end position="92"/>
    </location>
</feature>
<dbReference type="Gene3D" id="1.10.1200.120">
    <property type="entry name" value="Large-conductance mechanosensitive channel, MscL, domain 1"/>
    <property type="match status" value="1"/>
</dbReference>
<accession>A0A9D1D2P8</accession>
<dbReference type="PRINTS" id="PR01264">
    <property type="entry name" value="MECHCHANNEL"/>
</dbReference>
<protein>
    <recommendedName>
        <fullName evidence="10">Large-conductance mechanosensitive channel</fullName>
    </recommendedName>
</protein>
<dbReference type="EMBL" id="DVGB01000025">
    <property type="protein sequence ID" value="HIR01025.1"/>
    <property type="molecule type" value="Genomic_DNA"/>
</dbReference>
<evidence type="ECO:0000256" key="10">
    <source>
        <dbReference type="HAMAP-Rule" id="MF_00115"/>
    </source>
</evidence>
<reference evidence="11" key="2">
    <citation type="journal article" date="2021" name="PeerJ">
        <title>Extensive microbial diversity within the chicken gut microbiome revealed by metagenomics and culture.</title>
        <authorList>
            <person name="Gilroy R."/>
            <person name="Ravi A."/>
            <person name="Getino M."/>
            <person name="Pursley I."/>
            <person name="Horton D.L."/>
            <person name="Alikhan N.F."/>
            <person name="Baker D."/>
            <person name="Gharbi K."/>
            <person name="Hall N."/>
            <person name="Watson M."/>
            <person name="Adriaenssens E.M."/>
            <person name="Foster-Nyarko E."/>
            <person name="Jarju S."/>
            <person name="Secka A."/>
            <person name="Antonio M."/>
            <person name="Oren A."/>
            <person name="Chaudhuri R.R."/>
            <person name="La Ragione R."/>
            <person name="Hildebrand F."/>
            <person name="Pallen M.J."/>
        </authorList>
    </citation>
    <scope>NUCLEOTIDE SEQUENCE</scope>
    <source>
        <strain evidence="11">ChiGjej1B1-2707</strain>
    </source>
</reference>
<comment type="subcellular location">
    <subcellularLocation>
        <location evidence="1 10">Cell membrane</location>
        <topology evidence="1 10">Multi-pass membrane protein</topology>
    </subcellularLocation>
</comment>
<evidence type="ECO:0000256" key="1">
    <source>
        <dbReference type="ARBA" id="ARBA00004651"/>
    </source>
</evidence>
<keyword evidence="8 10" id="KW-0472">Membrane</keyword>
<keyword evidence="5 10" id="KW-0812">Transmembrane</keyword>
<evidence type="ECO:0000256" key="6">
    <source>
        <dbReference type="ARBA" id="ARBA00022989"/>
    </source>
</evidence>